<accession>A0ABR1SJK7</accession>
<feature type="region of interest" description="Disordered" evidence="1">
    <location>
        <begin position="244"/>
        <end position="308"/>
    </location>
</feature>
<keyword evidence="2" id="KW-1133">Transmembrane helix</keyword>
<evidence type="ECO:0000256" key="1">
    <source>
        <dbReference type="SAM" id="MobiDB-lite"/>
    </source>
</evidence>
<sequence>MALHTISRHDDLLILVAFLFPILVMGASPCFYPNGDVAPSGSPCNPNSDTTSPCCDGTFGAVCLENGLCIAPQGNLIRGSCTDRNWGEGCTHFCLGEDKGGTDLISCANVTGIDTVYCCDHQQPYCCDRGVARITVLPPQPSTSATWNTRASLFDVVAPSHKSSSTPTTSSPSSVSDQDSQGSITGTGPTTTAGGIPQPTNPESSQQGLSSSASVGLGVGVGLGASALAFIAYLAIRRHRSKKASRQGGIGPAHHQPPAQPYSVVDGSVRHKSGSENWRPTPEWQTSLPPHELSSRSLHEIGPSPDQR</sequence>
<proteinExistence type="predicted"/>
<name>A0ABR1SJK7_9PEZI</name>
<feature type="transmembrane region" description="Helical" evidence="2">
    <location>
        <begin position="215"/>
        <end position="236"/>
    </location>
</feature>
<evidence type="ECO:0000256" key="2">
    <source>
        <dbReference type="SAM" id="Phobius"/>
    </source>
</evidence>
<feature type="chain" id="PRO_5045751546" evidence="3">
    <location>
        <begin position="27"/>
        <end position="308"/>
    </location>
</feature>
<dbReference type="EMBL" id="JAQQWK010000009">
    <property type="protein sequence ID" value="KAK8034357.1"/>
    <property type="molecule type" value="Genomic_DNA"/>
</dbReference>
<feature type="compositionally biased region" description="Polar residues" evidence="1">
    <location>
        <begin position="275"/>
        <end position="288"/>
    </location>
</feature>
<feature type="signal peptide" evidence="3">
    <location>
        <begin position="1"/>
        <end position="26"/>
    </location>
</feature>
<keyword evidence="3" id="KW-0732">Signal</keyword>
<evidence type="ECO:0000313" key="4">
    <source>
        <dbReference type="EMBL" id="KAK8034357.1"/>
    </source>
</evidence>
<feature type="compositionally biased region" description="Low complexity" evidence="1">
    <location>
        <begin position="159"/>
        <end position="212"/>
    </location>
</feature>
<evidence type="ECO:0000256" key="3">
    <source>
        <dbReference type="SAM" id="SignalP"/>
    </source>
</evidence>
<feature type="region of interest" description="Disordered" evidence="1">
    <location>
        <begin position="158"/>
        <end position="212"/>
    </location>
</feature>
<comment type="caution">
    <text evidence="4">The sequence shown here is derived from an EMBL/GenBank/DDBJ whole genome shotgun (WGS) entry which is preliminary data.</text>
</comment>
<keyword evidence="2" id="KW-0812">Transmembrane</keyword>
<protein>
    <submittedName>
        <fullName evidence="4">Uncharacterized protein</fullName>
    </submittedName>
</protein>
<keyword evidence="5" id="KW-1185">Reference proteome</keyword>
<reference evidence="4 5" key="1">
    <citation type="submission" date="2023-01" db="EMBL/GenBank/DDBJ databases">
        <title>Analysis of 21 Apiospora genomes using comparative genomics revels a genus with tremendous synthesis potential of carbohydrate active enzymes and secondary metabolites.</title>
        <authorList>
            <person name="Sorensen T."/>
        </authorList>
    </citation>
    <scope>NUCLEOTIDE SEQUENCE [LARGE SCALE GENOMIC DNA]</scope>
    <source>
        <strain evidence="4 5">CBS 33761</strain>
    </source>
</reference>
<dbReference type="Proteomes" id="UP001444661">
    <property type="component" value="Unassembled WGS sequence"/>
</dbReference>
<evidence type="ECO:0000313" key="5">
    <source>
        <dbReference type="Proteomes" id="UP001444661"/>
    </source>
</evidence>
<organism evidence="4 5">
    <name type="scientific">Apiospora rasikravindrae</name>
    <dbReference type="NCBI Taxonomy" id="990691"/>
    <lineage>
        <taxon>Eukaryota</taxon>
        <taxon>Fungi</taxon>
        <taxon>Dikarya</taxon>
        <taxon>Ascomycota</taxon>
        <taxon>Pezizomycotina</taxon>
        <taxon>Sordariomycetes</taxon>
        <taxon>Xylariomycetidae</taxon>
        <taxon>Amphisphaeriales</taxon>
        <taxon>Apiosporaceae</taxon>
        <taxon>Apiospora</taxon>
    </lineage>
</organism>
<keyword evidence="2" id="KW-0472">Membrane</keyword>
<gene>
    <name evidence="4" type="ORF">PG993_009352</name>
</gene>